<dbReference type="Proteomes" id="UP000031829">
    <property type="component" value="Chromosome"/>
</dbReference>
<evidence type="ECO:0000313" key="1">
    <source>
        <dbReference type="EMBL" id="AJI23991.1"/>
    </source>
</evidence>
<organism evidence="1 2">
    <name type="scientific">Priestia megaterium (strain ATCC 14581 / DSM 32 / CCUG 1817 / JCM 2506 / NBRC 15308 / NCIMB 9376 / NCTC 10342 / NRRL B-14308 / VKM B-512 / Ford 19)</name>
    <name type="common">Bacillus megaterium</name>
    <dbReference type="NCBI Taxonomy" id="1348623"/>
    <lineage>
        <taxon>Bacteria</taxon>
        <taxon>Bacillati</taxon>
        <taxon>Bacillota</taxon>
        <taxon>Bacilli</taxon>
        <taxon>Bacillales</taxon>
        <taxon>Bacillaceae</taxon>
        <taxon>Priestia</taxon>
    </lineage>
</organism>
<dbReference type="HOGENOM" id="CLU_157896_0_0_9"/>
<dbReference type="RefSeq" id="WP_016764847.1">
    <property type="nucleotide sequence ID" value="NZ_BCVB01000006.1"/>
</dbReference>
<dbReference type="AlphaFoldDB" id="A0A0B6AKF4"/>
<dbReference type="EMBL" id="CP009920">
    <property type="protein sequence ID" value="AJI23991.1"/>
    <property type="molecule type" value="Genomic_DNA"/>
</dbReference>
<protein>
    <submittedName>
        <fullName evidence="1">Branched-chain amino acid transport family protein</fullName>
    </submittedName>
</protein>
<dbReference type="GeneID" id="93643660"/>
<evidence type="ECO:0000313" key="2">
    <source>
        <dbReference type="Proteomes" id="UP000031829"/>
    </source>
</evidence>
<name>A0A0B6AKF4_PRIM2</name>
<reference evidence="1 2" key="1">
    <citation type="journal article" date="2015" name="Genome Announc.">
        <title>Complete genome sequences for 35 biothreat assay-relevant bacillus species.</title>
        <authorList>
            <person name="Johnson S.L."/>
            <person name="Daligault H.E."/>
            <person name="Davenport K.W."/>
            <person name="Jaissle J."/>
            <person name="Frey K.G."/>
            <person name="Ladner J.T."/>
            <person name="Broomall S.M."/>
            <person name="Bishop-Lilly K.A."/>
            <person name="Bruce D.C."/>
            <person name="Gibbons H.S."/>
            <person name="Coyne S.R."/>
            <person name="Lo C.C."/>
            <person name="Meincke L."/>
            <person name="Munk A.C."/>
            <person name="Koroleva G.I."/>
            <person name="Rosenzweig C.N."/>
            <person name="Palacios G.F."/>
            <person name="Redden C.L."/>
            <person name="Minogue T.D."/>
            <person name="Chain P.S."/>
        </authorList>
    </citation>
    <scope>NUCLEOTIDE SEQUENCE [LARGE SCALE GENOMIC DNA]</scope>
    <source>
        <strain evidence="2">ATCC 14581 / DSM 32 / JCM 2506 / NBRC 15308 / NCIMB 9376 / NCTC 10342 / NRRL B-14308 / VKM B-512</strain>
    </source>
</reference>
<accession>A0A0B6AKF4</accession>
<dbReference type="KEGG" id="bmeg:BG04_140"/>
<gene>
    <name evidence="1" type="ORF">BG04_140</name>
</gene>
<sequence length="109" mass="12006">MSIHYPTLIVILGCALVTVVPRIVPFLVVRNIALPEPVLKWLSYIPICILTALVVENFIIQANDSVKINWPVIIVVIPTLLIALKTKSLSITVISGVGMMALLRFFLLS</sequence>
<dbReference type="InterPro" id="IPR008407">
    <property type="entry name" value="Brnchd-chn_aa_trnsp_AzlD"/>
</dbReference>
<dbReference type="Pfam" id="PF05437">
    <property type="entry name" value="AzlD"/>
    <property type="match status" value="1"/>
</dbReference>
<proteinExistence type="predicted"/>